<dbReference type="InterPro" id="IPR016024">
    <property type="entry name" value="ARM-type_fold"/>
</dbReference>
<dbReference type="OrthoDB" id="29306at2759"/>
<reference evidence="4 5" key="1">
    <citation type="submission" date="2020-04" db="EMBL/GenBank/DDBJ databases">
        <authorList>
            <person name="Laetsch R D."/>
            <person name="Stevens L."/>
            <person name="Kumar S."/>
            <person name="Blaxter L. M."/>
        </authorList>
    </citation>
    <scope>NUCLEOTIDE SEQUENCE [LARGE SCALE GENOMIC DNA]</scope>
</reference>
<evidence type="ECO:0000259" key="3">
    <source>
        <dbReference type="SMART" id="SM01026"/>
    </source>
</evidence>
<accession>A0A8S1EQQ7</accession>
<evidence type="ECO:0000313" key="4">
    <source>
        <dbReference type="EMBL" id="CAB3403244.1"/>
    </source>
</evidence>
<dbReference type="Gene3D" id="1.10.1540.10">
    <property type="entry name" value="BEACH domain"/>
    <property type="match status" value="1"/>
</dbReference>
<sequence>MHDAQDVKEFRWNSACLKNLVENLQSWTRKATPNVKSLQTIDAGNISYPARANEPFDKFMKKTGEVRKKKSIDLSEIWLEYWQKIADNLNVSYVNTNTNKFEFRHVNIIPHVVPILAIVHTLPHDVVIIYCRWPNPQEDVPLRTVLLHSYSNIPKGNLQILHFLSQSLTELQNQLFNRGIIPIFRVEHFTCSPTLWLQYDIFAPLASASSLEKLPKPKVSLQFATSQWVSRRWDNYAYLTYLNELSGRVRGEVHNHPIFPWVCDFSSKHSIFRPLNRTKYRLAKGDDQLREMESRTPSHHVPELLSDIGYMVYRARIESKENLCKHVRRKWVPEEYPSTMSRIYEWTPDECIPEFYDDPNVFRSRHADMSDLKVPEFCESPEDFIQWHRGMLENEEVSANLHRWIDLVFGYLLSPENSKNALNSHLCFAERQKKGVRTNGMVKLFEVAHPKRMPANYNPRDDCYRLELELYCMPTEPLESTNAENSDDDDDESIAKVLRNLKKRHRAENRQFFDSMVSVISTIAQITVAPVLHGEFDDTHRINERIRQFAHIIPINYQRLFDYLLDTSQEYPDPDEFSFFVRTLLNIPPQISDFHDEFANCMAFQFLRESCVVPENSHRSQLILLKEVESLKNAILICHHMEICVVAAFQKMLESEESSIQAVHRLMPAIARCLSESSLENLIVSLIELIQCETSVKLLDRRFLLYVSICYGAHKFLDLFLPPIVEACASKNDDRSIVAKESIMWLAKRYGPVICARFISPNLLRIMGTCFEGLELSGQCQEPSSVFNLYLAGDDNCARIETLLSEIVITYSVTFITVQFLPFCVDLIEQYQKRANSQLEGSLVSVFRIVELSIRSMTDHQLMNYLEEYIIQKIIGKVLEMLLNDQIQFSSPRARNIILSKAIQLLFSTAQRIGTENTRIYARHPFELLFRTFSEIYETTEELRIHLKCGELKNNTYPVPIWIAEDVVERFAKEWGVPFLSSFCNDPSFLIPFVSNGANPIAVGSTPTHISPTTTTLATFSLGNISTGNRIFSISSSSPANSLGNIGGLSSCEAGALSAVWCARVSAAVCNAKTLRFDHLSLCSFTGHSERIRKLAAISNENSFVSASSDKTVKLWSVKPERDEIECQWTYRNHTRSVNDVAILADNTIASVDGTLHVWDPFRSTILSQLEWDQEGGYICRIENVDRHTLAVVSGLHSSVKLFDTRVGSWTSELKLSPTPGLTRTLAVRDNGQKMAVAMTNGTLAILDARTGRINTLSHGNSTHVYAMNWIGDSQLLVCGLDEPGVVMDVRPRFHQRKKLADSVIGASFSMGMLATVQNNSMLRVYKENTELLIETRLRSDELPGTPSAVLRLPLNSCFLIGSNQGSIRLMC</sequence>
<dbReference type="Pfam" id="PF00400">
    <property type="entry name" value="WD40"/>
    <property type="match status" value="2"/>
</dbReference>
<gene>
    <name evidence="4" type="ORF">CBOVIS_LOCUS5747</name>
</gene>
<dbReference type="SUPFAM" id="SSF48371">
    <property type="entry name" value="ARM repeat"/>
    <property type="match status" value="1"/>
</dbReference>
<dbReference type="InterPro" id="IPR001680">
    <property type="entry name" value="WD40_rpt"/>
</dbReference>
<dbReference type="SUPFAM" id="SSF81837">
    <property type="entry name" value="BEACH domain"/>
    <property type="match status" value="1"/>
</dbReference>
<evidence type="ECO:0000256" key="1">
    <source>
        <dbReference type="ARBA" id="ARBA00022574"/>
    </source>
</evidence>
<dbReference type="SMART" id="SM01026">
    <property type="entry name" value="Beach"/>
    <property type="match status" value="1"/>
</dbReference>
<keyword evidence="1 2" id="KW-0853">WD repeat</keyword>
<comment type="caution">
    <text evidence="4">The sequence shown here is derived from an EMBL/GenBank/DDBJ whole genome shotgun (WGS) entry which is preliminary data.</text>
</comment>
<dbReference type="InterPro" id="IPR015943">
    <property type="entry name" value="WD40/YVTN_repeat-like_dom_sf"/>
</dbReference>
<dbReference type="SUPFAM" id="SSF50978">
    <property type="entry name" value="WD40 repeat-like"/>
    <property type="match status" value="1"/>
</dbReference>
<dbReference type="PANTHER" id="PTHR46866">
    <property type="entry name" value="GH12955P"/>
    <property type="match status" value="1"/>
</dbReference>
<dbReference type="CDD" id="cd06071">
    <property type="entry name" value="Beach"/>
    <property type="match status" value="1"/>
</dbReference>
<name>A0A8S1EQQ7_9PELO</name>
<dbReference type="Proteomes" id="UP000494206">
    <property type="component" value="Unassembled WGS sequence"/>
</dbReference>
<dbReference type="PANTHER" id="PTHR46866:SF1">
    <property type="entry name" value="GH12955P"/>
    <property type="match status" value="1"/>
</dbReference>
<dbReference type="PROSITE" id="PS50082">
    <property type="entry name" value="WD_REPEATS_2"/>
    <property type="match status" value="1"/>
</dbReference>
<dbReference type="EMBL" id="CADEPM010000003">
    <property type="protein sequence ID" value="CAB3403244.1"/>
    <property type="molecule type" value="Genomic_DNA"/>
</dbReference>
<evidence type="ECO:0000256" key="2">
    <source>
        <dbReference type="PROSITE-ProRule" id="PRU00221"/>
    </source>
</evidence>
<protein>
    <recommendedName>
        <fullName evidence="3">BEACH domain-containing protein</fullName>
    </recommendedName>
</protein>
<organism evidence="4 5">
    <name type="scientific">Caenorhabditis bovis</name>
    <dbReference type="NCBI Taxonomy" id="2654633"/>
    <lineage>
        <taxon>Eukaryota</taxon>
        <taxon>Metazoa</taxon>
        <taxon>Ecdysozoa</taxon>
        <taxon>Nematoda</taxon>
        <taxon>Chromadorea</taxon>
        <taxon>Rhabditida</taxon>
        <taxon>Rhabditina</taxon>
        <taxon>Rhabditomorpha</taxon>
        <taxon>Rhabditoidea</taxon>
        <taxon>Rhabditidae</taxon>
        <taxon>Peloderinae</taxon>
        <taxon>Caenorhabditis</taxon>
    </lineage>
</organism>
<dbReference type="InterPro" id="IPR036372">
    <property type="entry name" value="BEACH_dom_sf"/>
</dbReference>
<dbReference type="Pfam" id="PF02138">
    <property type="entry name" value="Beach"/>
    <property type="match status" value="1"/>
</dbReference>
<feature type="repeat" description="WD" evidence="2">
    <location>
        <begin position="1085"/>
        <end position="1126"/>
    </location>
</feature>
<proteinExistence type="predicted"/>
<keyword evidence="5" id="KW-1185">Reference proteome</keyword>
<dbReference type="PROSITE" id="PS50294">
    <property type="entry name" value="WD_REPEATS_REGION"/>
    <property type="match status" value="1"/>
</dbReference>
<dbReference type="SMART" id="SM00320">
    <property type="entry name" value="WD40"/>
    <property type="match status" value="3"/>
</dbReference>
<dbReference type="InterPro" id="IPR000409">
    <property type="entry name" value="BEACH_dom"/>
</dbReference>
<evidence type="ECO:0000313" key="5">
    <source>
        <dbReference type="Proteomes" id="UP000494206"/>
    </source>
</evidence>
<feature type="domain" description="BEACH" evidence="3">
    <location>
        <begin position="225"/>
        <end position="452"/>
    </location>
</feature>
<dbReference type="Gene3D" id="2.130.10.10">
    <property type="entry name" value="YVTN repeat-like/Quinoprotein amine dehydrogenase"/>
    <property type="match status" value="2"/>
</dbReference>
<dbReference type="InterPro" id="IPR036322">
    <property type="entry name" value="WD40_repeat_dom_sf"/>
</dbReference>